<feature type="binding site" evidence="12">
    <location>
        <position position="63"/>
    </location>
    <ligand>
        <name>Zn(2+)</name>
        <dbReference type="ChEBI" id="CHEBI:29105"/>
    </ligand>
</feature>
<dbReference type="PANTHER" id="PTHR24394:SF29">
    <property type="entry name" value="MYONEURIN"/>
    <property type="match status" value="1"/>
</dbReference>
<keyword evidence="13" id="KW-0175">Coiled coil</keyword>
<dbReference type="GeneID" id="119642736"/>
<dbReference type="FunFam" id="3.30.160.60:FF:000202">
    <property type="entry name" value="Zinc finger protein 574"/>
    <property type="match status" value="1"/>
</dbReference>
<dbReference type="GO" id="GO:0003677">
    <property type="term" value="F:DNA binding"/>
    <property type="evidence" value="ECO:0007669"/>
    <property type="project" value="UniProtKB-KW"/>
</dbReference>
<protein>
    <submittedName>
        <fullName evidence="17">Uncharacterized protein LOC119642736</fullName>
    </submittedName>
</protein>
<feature type="domain" description="C2H2-type" evidence="14">
    <location>
        <begin position="562"/>
        <end position="585"/>
    </location>
</feature>
<dbReference type="GO" id="GO:0005634">
    <property type="term" value="C:nucleus"/>
    <property type="evidence" value="ECO:0007669"/>
    <property type="project" value="UniProtKB-SubCell"/>
</dbReference>
<feature type="domain" description="C2H2-type" evidence="14">
    <location>
        <begin position="691"/>
        <end position="719"/>
    </location>
</feature>
<feature type="domain" description="C2H2-type" evidence="14">
    <location>
        <begin position="1346"/>
        <end position="1369"/>
    </location>
</feature>
<dbReference type="PANTHER" id="PTHR24394">
    <property type="entry name" value="ZINC FINGER PROTEIN"/>
    <property type="match status" value="1"/>
</dbReference>
<dbReference type="InterPro" id="IPR013087">
    <property type="entry name" value="Znf_C2H2_type"/>
</dbReference>
<evidence type="ECO:0000256" key="11">
    <source>
        <dbReference type="PROSITE-ProRule" id="PRU00042"/>
    </source>
</evidence>
<feature type="domain" description="C2H2-type" evidence="14">
    <location>
        <begin position="1286"/>
        <end position="1314"/>
    </location>
</feature>
<keyword evidence="5 11" id="KW-0863">Zinc-finger</keyword>
<dbReference type="InterPro" id="IPR035892">
    <property type="entry name" value="C2_domain_sf"/>
</dbReference>
<dbReference type="PROSITE" id="PS50157">
    <property type="entry name" value="ZINC_FINGER_C2H2_2"/>
    <property type="match status" value="21"/>
</dbReference>
<evidence type="ECO:0000313" key="16">
    <source>
        <dbReference type="Proteomes" id="UP000092443"/>
    </source>
</evidence>
<dbReference type="FunFam" id="3.30.160.60:FF:002403">
    <property type="entry name" value="zinc finger protein 420"/>
    <property type="match status" value="1"/>
</dbReference>
<feature type="domain" description="C2H2-type" evidence="14">
    <location>
        <begin position="1513"/>
        <end position="1543"/>
    </location>
</feature>
<dbReference type="PROSITE" id="PS51915">
    <property type="entry name" value="ZAD"/>
    <property type="match status" value="1"/>
</dbReference>
<dbReference type="InterPro" id="IPR012934">
    <property type="entry name" value="Znf_AD"/>
</dbReference>
<feature type="domain" description="C2H2-type" evidence="14">
    <location>
        <begin position="818"/>
        <end position="840"/>
    </location>
</feature>
<feature type="domain" description="C2H2-type" evidence="14">
    <location>
        <begin position="1429"/>
        <end position="1456"/>
    </location>
</feature>
<feature type="domain" description="C2H2-type" evidence="14">
    <location>
        <begin position="595"/>
        <end position="622"/>
    </location>
</feature>
<evidence type="ECO:0000256" key="3">
    <source>
        <dbReference type="ARBA" id="ARBA00022723"/>
    </source>
</evidence>
<evidence type="ECO:0000256" key="10">
    <source>
        <dbReference type="ARBA" id="ARBA00023242"/>
    </source>
</evidence>
<dbReference type="Proteomes" id="UP000092443">
    <property type="component" value="Unplaced"/>
</dbReference>
<dbReference type="Pfam" id="PF00096">
    <property type="entry name" value="zf-C2H2"/>
    <property type="match status" value="4"/>
</dbReference>
<accession>A0A9C6DZL3</accession>
<feature type="coiled-coil region" evidence="13">
    <location>
        <begin position="2146"/>
        <end position="2303"/>
    </location>
</feature>
<evidence type="ECO:0000256" key="9">
    <source>
        <dbReference type="ARBA" id="ARBA00023163"/>
    </source>
</evidence>
<feature type="domain" description="C2H2-type" evidence="14">
    <location>
        <begin position="1401"/>
        <end position="1428"/>
    </location>
</feature>
<dbReference type="SMART" id="SM00868">
    <property type="entry name" value="zf-AD"/>
    <property type="match status" value="2"/>
</dbReference>
<evidence type="ECO:0000256" key="1">
    <source>
        <dbReference type="ARBA" id="ARBA00004123"/>
    </source>
</evidence>
<dbReference type="InterPro" id="IPR022136">
    <property type="entry name" value="DUF3668"/>
</dbReference>
<dbReference type="SUPFAM" id="SSF57667">
    <property type="entry name" value="beta-beta-alpha zinc fingers"/>
    <property type="match status" value="10"/>
</dbReference>
<feature type="domain" description="C2H2-type" evidence="14">
    <location>
        <begin position="753"/>
        <end position="781"/>
    </location>
</feature>
<feature type="domain" description="ZAD" evidence="15">
    <location>
        <begin position="14"/>
        <end position="90"/>
    </location>
</feature>
<organism evidence="16 17">
    <name type="scientific">Glossina fuscipes</name>
    <dbReference type="NCBI Taxonomy" id="7396"/>
    <lineage>
        <taxon>Eukaryota</taxon>
        <taxon>Metazoa</taxon>
        <taxon>Ecdysozoa</taxon>
        <taxon>Arthropoda</taxon>
        <taxon>Hexapoda</taxon>
        <taxon>Insecta</taxon>
        <taxon>Pterygota</taxon>
        <taxon>Neoptera</taxon>
        <taxon>Endopterygota</taxon>
        <taxon>Diptera</taxon>
        <taxon>Brachycera</taxon>
        <taxon>Muscomorpha</taxon>
        <taxon>Hippoboscoidea</taxon>
        <taxon>Glossinidae</taxon>
        <taxon>Glossina</taxon>
    </lineage>
</organism>
<feature type="domain" description="C2H2-type" evidence="14">
    <location>
        <begin position="1457"/>
        <end position="1484"/>
    </location>
</feature>
<feature type="domain" description="C2H2-type" evidence="14">
    <location>
        <begin position="1079"/>
        <end position="1106"/>
    </location>
</feature>
<reference evidence="17" key="1">
    <citation type="submission" date="2025-08" db="UniProtKB">
        <authorList>
            <consortium name="RefSeq"/>
        </authorList>
    </citation>
    <scope>IDENTIFICATION</scope>
    <source>
        <tissue evidence="17">Whole body pupa</tissue>
    </source>
</reference>
<dbReference type="FunFam" id="3.30.160.60:FF:000075">
    <property type="entry name" value="Putative zinc finger protein 536"/>
    <property type="match status" value="1"/>
</dbReference>
<evidence type="ECO:0000256" key="2">
    <source>
        <dbReference type="ARBA" id="ARBA00006991"/>
    </source>
</evidence>
<dbReference type="GO" id="GO:0032502">
    <property type="term" value="P:developmental process"/>
    <property type="evidence" value="ECO:0007669"/>
    <property type="project" value="UniProtKB-ARBA"/>
</dbReference>
<dbReference type="Gene3D" id="2.60.40.150">
    <property type="entry name" value="C2 domain"/>
    <property type="match status" value="1"/>
</dbReference>
<feature type="domain" description="C2H2-type" evidence="14">
    <location>
        <begin position="1485"/>
        <end position="1512"/>
    </location>
</feature>
<evidence type="ECO:0000256" key="4">
    <source>
        <dbReference type="ARBA" id="ARBA00022737"/>
    </source>
</evidence>
<keyword evidence="9" id="KW-0804">Transcription</keyword>
<dbReference type="FunFam" id="3.30.160.60:FF:000110">
    <property type="entry name" value="Zinc finger protein-like"/>
    <property type="match status" value="1"/>
</dbReference>
<evidence type="ECO:0000256" key="6">
    <source>
        <dbReference type="ARBA" id="ARBA00022833"/>
    </source>
</evidence>
<dbReference type="FunFam" id="3.30.160.60:FF:002343">
    <property type="entry name" value="Zinc finger protein 33A"/>
    <property type="match status" value="1"/>
</dbReference>
<feature type="binding site" evidence="12">
    <location>
        <position position="16"/>
    </location>
    <ligand>
        <name>Zn(2+)</name>
        <dbReference type="ChEBI" id="CHEBI:29105"/>
    </ligand>
</feature>
<dbReference type="SMART" id="SM00355">
    <property type="entry name" value="ZnF_C2H2"/>
    <property type="match status" value="29"/>
</dbReference>
<dbReference type="GO" id="GO:0000981">
    <property type="term" value="F:DNA-binding transcription factor activity, RNA polymerase II-specific"/>
    <property type="evidence" value="ECO:0007669"/>
    <property type="project" value="TreeGrafter"/>
</dbReference>
<comment type="subcellular location">
    <subcellularLocation>
        <location evidence="1">Nucleus</location>
    </subcellularLocation>
</comment>
<keyword evidence="6 12" id="KW-0862">Zinc</keyword>
<comment type="similarity">
    <text evidence="2">Belongs to the krueppel C2H2-type zinc-finger protein family.</text>
</comment>
<dbReference type="RefSeq" id="XP_037897932.1">
    <property type="nucleotide sequence ID" value="XM_038042004.1"/>
</dbReference>
<feature type="domain" description="C2H2-type" evidence="14">
    <location>
        <begin position="463"/>
        <end position="491"/>
    </location>
</feature>
<keyword evidence="3 12" id="KW-0479">Metal-binding</keyword>
<keyword evidence="10" id="KW-0539">Nucleus</keyword>
<keyword evidence="4" id="KW-0677">Repeat</keyword>
<feature type="binding site" evidence="12">
    <location>
        <position position="66"/>
    </location>
    <ligand>
        <name>Zn(2+)</name>
        <dbReference type="ChEBI" id="CHEBI:29105"/>
    </ligand>
</feature>
<keyword evidence="8" id="KW-0238">DNA-binding</keyword>
<dbReference type="FunFam" id="3.30.160.60:FF:000446">
    <property type="entry name" value="Zinc finger protein"/>
    <property type="match status" value="1"/>
</dbReference>
<dbReference type="Pfam" id="PF12416">
    <property type="entry name" value="DUF3668"/>
    <property type="match status" value="1"/>
</dbReference>
<feature type="domain" description="C2H2-type" evidence="14">
    <location>
        <begin position="1226"/>
        <end position="1254"/>
    </location>
</feature>
<name>A0A9C6DZL3_9MUSC</name>
<feature type="domain" description="C2H2-type" evidence="14">
    <location>
        <begin position="495"/>
        <end position="522"/>
    </location>
</feature>
<gene>
    <name evidence="17" type="primary">LOC119642736</name>
</gene>
<feature type="domain" description="C2H2-type" evidence="14">
    <location>
        <begin position="789"/>
        <end position="816"/>
    </location>
</feature>
<dbReference type="PROSITE" id="PS00028">
    <property type="entry name" value="ZINC_FINGER_C2H2_1"/>
    <property type="match status" value="24"/>
</dbReference>
<feature type="binding site" evidence="12">
    <location>
        <position position="19"/>
    </location>
    <ligand>
        <name>Zn(2+)</name>
        <dbReference type="ChEBI" id="CHEBI:29105"/>
    </ligand>
</feature>
<feature type="domain" description="C2H2-type" evidence="14">
    <location>
        <begin position="1042"/>
        <end position="1070"/>
    </location>
</feature>
<keyword evidence="7" id="KW-0805">Transcription regulation</keyword>
<keyword evidence="16" id="KW-1185">Reference proteome</keyword>
<dbReference type="Gene3D" id="3.30.160.60">
    <property type="entry name" value="Classic Zinc Finger"/>
    <property type="match status" value="14"/>
</dbReference>
<evidence type="ECO:0000256" key="5">
    <source>
        <dbReference type="ARBA" id="ARBA00022771"/>
    </source>
</evidence>
<feature type="domain" description="C2H2-type" evidence="14">
    <location>
        <begin position="300"/>
        <end position="328"/>
    </location>
</feature>
<sequence>MSDNTFCLIKGKPYVCRTCLAVCSLNNVLLTQCLAGVGKPLQNFLQSLLTQSNYSKKMPQNLCNNCNEKLKNANEFIQQIIETNEFYETQLEEKALTGSTNDSFLWEDSLPYSERNLTNNNSEDKGGTVDCLVETVIDIPIDGALKCQQMENDYLQIKKESITENCYHSDLDCIDDDESKEGFIRSNQVEKIPSETVNKDYLAPITKEDDISTDNLNFLPNFSSSTEDEDDEYIPQKPKIRKSTIDKKVKTRKGRPRSQEFSKIKKIDDRFLCYMCDKTFSLRKDVTRHVNTIHSDKAHFQCEFCGHQFKRKDKVREHIRAYHQPTQTNTNTSKCIPNGMKSRLNQWKYGDCLYSKPTKRRLIECRLCETRFSNARELRQHLEMHRDSKTLQHLHLRSNVVRQLYPNADTIEKARETIEKEIFLNQWSRFYIILNEHGYEVSISDTENEVDRSDDDEVYEKRYQCELCQLKFSYKYQVFTHMKEQHRETEKEIPYKCKLCKLDFLCSRMFEQHSRTHCRNRDKSFVCIRCPGKFAWIESMRQHNCLHKARFLTGTKDKNNPLKCSICRTTFKTALKLKAHMKIHACIEWSNPQEFRCALCNNHFSKLKQLREHLPVHQDGETNIDFEHSLYMKTFVKLENALDRESVKKAIANDYSKNQLTRFYCALDKNAEELDVMDSESESEEEQRHFYKCLQCHSEFRRRSSLVEHQTATHAGMSLPFRCDVCSRQFAYREILDHHQYRNCLNEYRQQSFRCDICALNFVWPRNLAKHKQMKHSDRGDQNKYGNKLKCDECDKVFIWLKDLKRHRIIHRPDEKKYACPHCERKFYRKDHLLAHIRTHDPNSVPITLNLNRKVNNFDVNLSRPHGYKQIKCMICYSQHTTIQDLRNHLAKHQYTIDFERRKEMEVVDFISAQFYPEEEIMTEAMLMARIGIDLTNKHKLERFYSITNENGYELSLDSSETDLDSEDDDERVKLNTKGSYNCDICPHLSFARKYKLFQHHENEHTWEEGRHVCSSCNARFLSPEILEHHYKQQCKNPNKRHQCRKCSLRFMWKDNLKSHFAMMHARETANENEMNRRYECFLCQLKFEHNCDLKRHMSLHGDSKDMYLHYCVLCPRMFYVRENLCAHIKEHGIKVTDIDCMESIINSTCWPNGDKVIECKICHRNYPTMANLSEHFQQMHVSAILSGGLENYSIINERGYELHLEWNSETEAEEELTDYLAKNSYICEICNFQCKRKYKMAQHQRSFHSYETLTLKCEYCIFKTVSQKILDDHKASQCLNNEKQYTCSKCSFRFMWPENLNKHVELQHTVKVAVDVTKQEETATAKSSLQSLPLQQNSPKEMKLFKCPDCHRTYNRKDRYNAHLKKYHNPVNGQPLPVVRGKSSKKDASKQVAIKVKQKHLCALCGLALSSASCLAIHMRRHTGERPYKCDICELAFARRTDLISHRRTHTGERPYKCTICAKTFIRSYKLTTHMRTHTGERPYKCTFCDSAFAQSNDLVIHRRRHTGERPYLCDICGDGFIQGSALKAHRRQKGHHVNNTDVHTSKHLPAFPVEFIAVMNAYTSSDSDEEKENTYCIFLHIVEGIGFNIRDGVGDIAEQRKSRIILNASLNGVKFEVEGHSLSSETATIFNSNCIWECELDDIKRMKTDNRPVKLECFLKSGRSVNSPRRPIGSLLLPMRGVQILSQLSNISMKLHWHKLGGLSAEWRQNKPEIYIMLTIVKKVILESGELESLMGKRKQPSTAATLNREFMVSPHASETSLMLQSQSNVYVQLLKQVGLIQVGNNPDVDCDIFAITLTFKQVKNVMRLLELEQNVCQYESNVFGFHYDFLGSNSYVEIQISSTDCYPVNEKISLTFKSSLRSLRTYFQRIFYIPINLYYMNIAIANYRFDISKFMPDDVYFSMHKLWTKNGTFYFDRLHKILSPRSCKPSVDFIFSIHLLTPHAKRNNYEIAALNEICHGSGKGEERSVTRFELPAEHGNLETPDFKRLPYDNFSLSSRQFKSLELIGKYHKANSEPICYCNDKEECYAKSVDDFPKETILEKEEIAYERLRHVDSQVKQTSDIGVQIDVEAEKCFYSTAVNTDPVEEFNPEDIAVKVVEELEQWKQQQMDSFLRALAYKERNYIREMEEHWEQQRVLMQARLDAKMAKCEHLNAQLEKAQVELKASNATNRASVQVVDSIKREIESTYTKKFQQLEAEMQRLKLDMQQRDNLFEIKDKQMQLENTRLEKENEDMKARTEELTKQLGTLQSTHLSADHLSDFLSDLRKQNERISVMEKSRNHYKEELTKASREINKLKLACLKLQTAAFKNAKPITKPSQLTLCLDEILNEEKDDLENDRQELNDIKSSLFISSESSSEGNDEFADSVDEDVMAAVGM</sequence>
<evidence type="ECO:0000256" key="13">
    <source>
        <dbReference type="SAM" id="Coils"/>
    </source>
</evidence>
<evidence type="ECO:0000259" key="15">
    <source>
        <dbReference type="PROSITE" id="PS51915"/>
    </source>
</evidence>
<proteinExistence type="inferred from homology"/>
<evidence type="ECO:0000313" key="17">
    <source>
        <dbReference type="RefSeq" id="XP_037897932.1"/>
    </source>
</evidence>
<dbReference type="GO" id="GO:0008270">
    <property type="term" value="F:zinc ion binding"/>
    <property type="evidence" value="ECO:0007669"/>
    <property type="project" value="UniProtKB-UniRule"/>
</dbReference>
<evidence type="ECO:0000256" key="7">
    <source>
        <dbReference type="ARBA" id="ARBA00023015"/>
    </source>
</evidence>
<evidence type="ECO:0000256" key="8">
    <source>
        <dbReference type="ARBA" id="ARBA00023125"/>
    </source>
</evidence>
<dbReference type="InterPro" id="IPR036236">
    <property type="entry name" value="Znf_C2H2_sf"/>
</dbReference>
<feature type="domain" description="C2H2-type" evidence="14">
    <location>
        <begin position="271"/>
        <end position="299"/>
    </location>
</feature>
<evidence type="ECO:0000259" key="14">
    <source>
        <dbReference type="PROSITE" id="PS50157"/>
    </source>
</evidence>
<feature type="domain" description="C2H2-type" evidence="14">
    <location>
        <begin position="363"/>
        <end position="390"/>
    </location>
</feature>
<dbReference type="KEGG" id="gfs:119642736"/>
<evidence type="ECO:0000256" key="12">
    <source>
        <dbReference type="PROSITE-ProRule" id="PRU01263"/>
    </source>
</evidence>